<dbReference type="Pfam" id="PF00664">
    <property type="entry name" value="ABC_membrane"/>
    <property type="match status" value="1"/>
</dbReference>
<keyword evidence="8" id="KW-0472">Membrane</keyword>
<keyword evidence="7" id="KW-1133">Transmembrane helix</keyword>
<keyword evidence="3" id="KW-0813">Transport</keyword>
<dbReference type="GO" id="GO:0005524">
    <property type="term" value="F:ATP binding"/>
    <property type="evidence" value="ECO:0007669"/>
    <property type="project" value="UniProtKB-KW"/>
</dbReference>
<dbReference type="PROSITE" id="PS50929">
    <property type="entry name" value="ABC_TM1F"/>
    <property type="match status" value="1"/>
</dbReference>
<dbReference type="AlphaFoldDB" id="A0A1B0D8I6"/>
<dbReference type="SUPFAM" id="SSF90123">
    <property type="entry name" value="ABC transporter transmembrane region"/>
    <property type="match status" value="1"/>
</dbReference>
<proteinExistence type="inferred from homology"/>
<keyword evidence="4" id="KW-0812">Transmembrane</keyword>
<dbReference type="Proteomes" id="UP000092462">
    <property type="component" value="Unassembled WGS sequence"/>
</dbReference>
<dbReference type="InterPro" id="IPR050173">
    <property type="entry name" value="ABC_transporter_C-like"/>
</dbReference>
<dbReference type="EnsemblMetazoa" id="PPAI003859-RA">
    <property type="protein sequence ID" value="PPAI003859-PA"/>
    <property type="gene ID" value="PPAI003859"/>
</dbReference>
<sequence length="129" mass="14579">MALLVIVNETAVRLGQPILLGRLLMYFRHDSDMTHKEALLCAGGIVGLSLFYTITVNQYIFDAFYYGMRVRIAMCSIIYRKALKLSRTALGDTAPGKVVNLLSNDVNRFDLVSVFIHMMWASPLMAMER</sequence>
<dbReference type="InterPro" id="IPR011527">
    <property type="entry name" value="ABC1_TM_dom"/>
</dbReference>
<reference evidence="9" key="1">
    <citation type="submission" date="2022-08" db="UniProtKB">
        <authorList>
            <consortium name="EnsemblMetazoa"/>
        </authorList>
    </citation>
    <scope>IDENTIFICATION</scope>
    <source>
        <strain evidence="9">Israel</strain>
    </source>
</reference>
<dbReference type="GO" id="GO:0140359">
    <property type="term" value="F:ABC-type transporter activity"/>
    <property type="evidence" value="ECO:0007669"/>
    <property type="project" value="InterPro"/>
</dbReference>
<evidence type="ECO:0000313" key="10">
    <source>
        <dbReference type="Proteomes" id="UP000092462"/>
    </source>
</evidence>
<protein>
    <submittedName>
        <fullName evidence="9">Uncharacterized protein</fullName>
    </submittedName>
</protein>
<evidence type="ECO:0000313" key="9">
    <source>
        <dbReference type="EnsemblMetazoa" id="PPAI003859-PA"/>
    </source>
</evidence>
<evidence type="ECO:0000256" key="1">
    <source>
        <dbReference type="ARBA" id="ARBA00004141"/>
    </source>
</evidence>
<keyword evidence="6" id="KW-0067">ATP-binding</keyword>
<name>A0A1B0D8I6_PHLPP</name>
<organism evidence="9 10">
    <name type="scientific">Phlebotomus papatasi</name>
    <name type="common">Sandfly</name>
    <dbReference type="NCBI Taxonomy" id="29031"/>
    <lineage>
        <taxon>Eukaryota</taxon>
        <taxon>Metazoa</taxon>
        <taxon>Ecdysozoa</taxon>
        <taxon>Arthropoda</taxon>
        <taxon>Hexapoda</taxon>
        <taxon>Insecta</taxon>
        <taxon>Pterygota</taxon>
        <taxon>Neoptera</taxon>
        <taxon>Endopterygota</taxon>
        <taxon>Diptera</taxon>
        <taxon>Nematocera</taxon>
        <taxon>Psychodoidea</taxon>
        <taxon>Psychodidae</taxon>
        <taxon>Phlebotomus</taxon>
        <taxon>Phlebotomus</taxon>
    </lineage>
</organism>
<keyword evidence="5" id="KW-0547">Nucleotide-binding</keyword>
<dbReference type="PANTHER" id="PTHR24223:SF456">
    <property type="entry name" value="MULTIDRUG RESISTANCE-ASSOCIATED PROTEIN LETHAL(2)03659"/>
    <property type="match status" value="1"/>
</dbReference>
<evidence type="ECO:0000256" key="4">
    <source>
        <dbReference type="ARBA" id="ARBA00022692"/>
    </source>
</evidence>
<evidence type="ECO:0000256" key="6">
    <source>
        <dbReference type="ARBA" id="ARBA00022840"/>
    </source>
</evidence>
<dbReference type="VEuPathDB" id="VectorBase:PPAPM1_002858"/>
<dbReference type="InterPro" id="IPR036640">
    <property type="entry name" value="ABC1_TM_sf"/>
</dbReference>
<dbReference type="PANTHER" id="PTHR24223">
    <property type="entry name" value="ATP-BINDING CASSETTE SUB-FAMILY C"/>
    <property type="match status" value="1"/>
</dbReference>
<dbReference type="GO" id="GO:0016020">
    <property type="term" value="C:membrane"/>
    <property type="evidence" value="ECO:0007669"/>
    <property type="project" value="UniProtKB-SubCell"/>
</dbReference>
<keyword evidence="10" id="KW-1185">Reference proteome</keyword>
<comment type="subcellular location">
    <subcellularLocation>
        <location evidence="1">Membrane</location>
        <topology evidence="1">Multi-pass membrane protein</topology>
    </subcellularLocation>
</comment>
<dbReference type="Gene3D" id="1.20.1560.10">
    <property type="entry name" value="ABC transporter type 1, transmembrane domain"/>
    <property type="match status" value="1"/>
</dbReference>
<evidence type="ECO:0000256" key="5">
    <source>
        <dbReference type="ARBA" id="ARBA00022741"/>
    </source>
</evidence>
<evidence type="ECO:0000256" key="2">
    <source>
        <dbReference type="ARBA" id="ARBA00009726"/>
    </source>
</evidence>
<comment type="similarity">
    <text evidence="2">Belongs to the ABC transporter superfamily. ABCC family. Conjugate transporter (TC 3.A.1.208) subfamily.</text>
</comment>
<evidence type="ECO:0000256" key="7">
    <source>
        <dbReference type="ARBA" id="ARBA00022989"/>
    </source>
</evidence>
<dbReference type="EMBL" id="AJVK01012643">
    <property type="status" value="NOT_ANNOTATED_CDS"/>
    <property type="molecule type" value="Genomic_DNA"/>
</dbReference>
<evidence type="ECO:0000256" key="3">
    <source>
        <dbReference type="ARBA" id="ARBA00022448"/>
    </source>
</evidence>
<dbReference type="VEuPathDB" id="VectorBase:PPAI003859"/>
<accession>A0A1B0D8I6</accession>
<evidence type="ECO:0000256" key="8">
    <source>
        <dbReference type="ARBA" id="ARBA00023136"/>
    </source>
</evidence>